<dbReference type="CDD" id="cd03801">
    <property type="entry name" value="GT4_PimA-like"/>
    <property type="match status" value="1"/>
</dbReference>
<dbReference type="EMBL" id="QNRY01000041">
    <property type="protein sequence ID" value="RBP59241.1"/>
    <property type="molecule type" value="Genomic_DNA"/>
</dbReference>
<feature type="domain" description="Glycosyl transferase family 1" evidence="1">
    <location>
        <begin position="185"/>
        <end position="350"/>
    </location>
</feature>
<reference evidence="2 3" key="1">
    <citation type="submission" date="2018-06" db="EMBL/GenBank/DDBJ databases">
        <title>Genomic Encyclopedia of Type Strains, Phase IV (KMG-IV): sequencing the most valuable type-strain genomes for metagenomic binning, comparative biology and taxonomic classification.</title>
        <authorList>
            <person name="Goeker M."/>
        </authorList>
    </citation>
    <scope>NUCLEOTIDE SEQUENCE [LARGE SCALE GENOMIC DNA]</scope>
    <source>
        <strain evidence="2 3">DSM 30166</strain>
    </source>
</reference>
<proteinExistence type="predicted"/>
<protein>
    <submittedName>
        <fullName evidence="2">UDP-glucose:(Heptosyl)LPS alpha-1,3-glucosyltransferase</fullName>
    </submittedName>
</protein>
<evidence type="ECO:0000313" key="3">
    <source>
        <dbReference type="Proteomes" id="UP000253046"/>
    </source>
</evidence>
<dbReference type="SUPFAM" id="SSF53756">
    <property type="entry name" value="UDP-Glycosyltransferase/glycogen phosphorylase"/>
    <property type="match status" value="1"/>
</dbReference>
<organism evidence="2 3">
    <name type="scientific">Brenneria salicis ATCC 15712 = DSM 30166</name>
    <dbReference type="NCBI Taxonomy" id="714314"/>
    <lineage>
        <taxon>Bacteria</taxon>
        <taxon>Pseudomonadati</taxon>
        <taxon>Pseudomonadota</taxon>
        <taxon>Gammaproteobacteria</taxon>
        <taxon>Enterobacterales</taxon>
        <taxon>Pectobacteriaceae</taxon>
        <taxon>Brenneria</taxon>
    </lineage>
</organism>
<dbReference type="GO" id="GO:1901135">
    <property type="term" value="P:carbohydrate derivative metabolic process"/>
    <property type="evidence" value="ECO:0007669"/>
    <property type="project" value="UniProtKB-ARBA"/>
</dbReference>
<name>A0A366HYM1_9GAMM</name>
<dbReference type="RefSeq" id="WP_113868639.1">
    <property type="nucleotide sequence ID" value="NZ_AGJP01000001.1"/>
</dbReference>
<dbReference type="PANTHER" id="PTHR12526:SF641">
    <property type="entry name" value="LIPOPOLYSACCHARIDE CORE BIOSYNTHESIS PROTEIN RFAG"/>
    <property type="match status" value="1"/>
</dbReference>
<gene>
    <name evidence="2" type="ORF">DES54_1414</name>
</gene>
<dbReference type="GO" id="GO:0016757">
    <property type="term" value="F:glycosyltransferase activity"/>
    <property type="evidence" value="ECO:0007669"/>
    <property type="project" value="InterPro"/>
</dbReference>
<evidence type="ECO:0000313" key="2">
    <source>
        <dbReference type="EMBL" id="RBP59241.1"/>
    </source>
</evidence>
<comment type="caution">
    <text evidence="2">The sequence shown here is derived from an EMBL/GenBank/DDBJ whole genome shotgun (WGS) entry which is preliminary data.</text>
</comment>
<dbReference type="Pfam" id="PF00534">
    <property type="entry name" value="Glycos_transf_1"/>
    <property type="match status" value="1"/>
</dbReference>
<dbReference type="Gene3D" id="3.40.50.2000">
    <property type="entry name" value="Glycogen Phosphorylase B"/>
    <property type="match status" value="2"/>
</dbReference>
<keyword evidence="2" id="KW-0808">Transferase</keyword>
<dbReference type="Proteomes" id="UP000253046">
    <property type="component" value="Unassembled WGS sequence"/>
</dbReference>
<dbReference type="InterPro" id="IPR001296">
    <property type="entry name" value="Glyco_trans_1"/>
</dbReference>
<keyword evidence="3" id="KW-1185">Reference proteome</keyword>
<evidence type="ECO:0000259" key="1">
    <source>
        <dbReference type="Pfam" id="PF00534"/>
    </source>
</evidence>
<dbReference type="PANTHER" id="PTHR12526">
    <property type="entry name" value="GLYCOSYLTRANSFERASE"/>
    <property type="match status" value="1"/>
</dbReference>
<accession>A0A366HYM1</accession>
<dbReference type="OrthoDB" id="9802524at2"/>
<dbReference type="AlphaFoldDB" id="A0A366HYM1"/>
<sequence length="373" mass="42868">MILAFCLYKYFPFGGLQRDFLRIAQACQIRGHHIRVYVQSWEGPLVDDFEVIRVPVRNHTNHARNKEYYLWAQEHMRQHPVDRVIGFNKMPGLDFYYAADVCYAEKVAREKGFFYCLTCRYKHYAAFEKSVFERNSQTKMLMLTRRQIDDFKKHYDTQDERFIILPPGISPDRKYGPNSAQVRARFRLKQQIPDNSSVILQVGSDFNRKGVERSLHALASVSAADRKQVVFLVVGQDKPERYQKIAMRLGIGSQVRFFSGRNDIPDFMAAADLLIHPAYQEAAGIVLLEALTAGLPVIVNDVCGYAFYINQANAGVVIKEPYNQSDLNDALQYALNHPEVRTQWVANARHFSNTEDLYSLPEKAAALISSEQQ</sequence>